<dbReference type="Proteomes" id="UP000094385">
    <property type="component" value="Unassembled WGS sequence"/>
</dbReference>
<feature type="compositionally biased region" description="Polar residues" evidence="1">
    <location>
        <begin position="35"/>
        <end position="61"/>
    </location>
</feature>
<name>A0A1E3Q644_LIPST</name>
<feature type="region of interest" description="Disordered" evidence="1">
    <location>
        <begin position="18"/>
        <end position="65"/>
    </location>
</feature>
<protein>
    <submittedName>
        <fullName evidence="2">Uncharacterized protein</fullName>
    </submittedName>
</protein>
<evidence type="ECO:0000313" key="2">
    <source>
        <dbReference type="EMBL" id="ODQ73121.1"/>
    </source>
</evidence>
<feature type="compositionally biased region" description="Low complexity" evidence="1">
    <location>
        <begin position="200"/>
        <end position="216"/>
    </location>
</feature>
<dbReference type="OrthoDB" id="10388146at2759"/>
<keyword evidence="3" id="KW-1185">Reference proteome</keyword>
<proteinExistence type="predicted"/>
<evidence type="ECO:0000313" key="3">
    <source>
        <dbReference type="Proteomes" id="UP000094385"/>
    </source>
</evidence>
<gene>
    <name evidence="2" type="ORF">LIPSTDRAFT_71467</name>
</gene>
<dbReference type="AlphaFoldDB" id="A0A1E3Q644"/>
<feature type="region of interest" description="Disordered" evidence="1">
    <location>
        <begin position="190"/>
        <end position="249"/>
    </location>
</feature>
<reference evidence="2 3" key="1">
    <citation type="journal article" date="2016" name="Proc. Natl. Acad. Sci. U.S.A.">
        <title>Comparative genomics of biotechnologically important yeasts.</title>
        <authorList>
            <person name="Riley R."/>
            <person name="Haridas S."/>
            <person name="Wolfe K.H."/>
            <person name="Lopes M.R."/>
            <person name="Hittinger C.T."/>
            <person name="Goeker M."/>
            <person name="Salamov A.A."/>
            <person name="Wisecaver J.H."/>
            <person name="Long T.M."/>
            <person name="Calvey C.H."/>
            <person name="Aerts A.L."/>
            <person name="Barry K.W."/>
            <person name="Choi C."/>
            <person name="Clum A."/>
            <person name="Coughlan A.Y."/>
            <person name="Deshpande S."/>
            <person name="Douglass A.P."/>
            <person name="Hanson S.J."/>
            <person name="Klenk H.-P."/>
            <person name="LaButti K.M."/>
            <person name="Lapidus A."/>
            <person name="Lindquist E.A."/>
            <person name="Lipzen A.M."/>
            <person name="Meier-Kolthoff J.P."/>
            <person name="Ohm R.A."/>
            <person name="Otillar R.P."/>
            <person name="Pangilinan J.L."/>
            <person name="Peng Y."/>
            <person name="Rokas A."/>
            <person name="Rosa C.A."/>
            <person name="Scheuner C."/>
            <person name="Sibirny A.A."/>
            <person name="Slot J.C."/>
            <person name="Stielow J.B."/>
            <person name="Sun H."/>
            <person name="Kurtzman C.P."/>
            <person name="Blackwell M."/>
            <person name="Grigoriev I.V."/>
            <person name="Jeffries T.W."/>
        </authorList>
    </citation>
    <scope>NUCLEOTIDE SEQUENCE [LARGE SCALE GENOMIC DNA]</scope>
    <source>
        <strain evidence="2 3">NRRL Y-11557</strain>
    </source>
</reference>
<sequence length="327" mass="36071">MRQRSRILATASRYRLFIRPSPPSPDSISPHELDSNTTLSSPIRLSDNGSFQDSTGQSPASDTGPPKWFSAQACCQLPEFPPFELAEPLDAESMFATISTHMENDESFWQVSDELAQTIRQTVRGRYQGTIVTSVYASDNYCAPAVSANVSISKIVEASDLDVTDASVSTVIVHPVDTVSQSTKSIEGELGQPVENHYASSPTLSSSTDSLFSTTPEELSSPDTDRHETERPDASAAASPTPSPPRVPRRIHCFHHNRFEQYCAACLMEQKQSVILERKRLQIMDALLQSVEDENRATTSAKARYLGYEAAKIVTDMMRGKKLHVEE</sequence>
<organism evidence="2 3">
    <name type="scientific">Lipomyces starkeyi NRRL Y-11557</name>
    <dbReference type="NCBI Taxonomy" id="675824"/>
    <lineage>
        <taxon>Eukaryota</taxon>
        <taxon>Fungi</taxon>
        <taxon>Dikarya</taxon>
        <taxon>Ascomycota</taxon>
        <taxon>Saccharomycotina</taxon>
        <taxon>Lipomycetes</taxon>
        <taxon>Lipomycetales</taxon>
        <taxon>Lipomycetaceae</taxon>
        <taxon>Lipomyces</taxon>
    </lineage>
</organism>
<accession>A0A1E3Q644</accession>
<evidence type="ECO:0000256" key="1">
    <source>
        <dbReference type="SAM" id="MobiDB-lite"/>
    </source>
</evidence>
<dbReference type="EMBL" id="KV454294">
    <property type="protein sequence ID" value="ODQ73121.1"/>
    <property type="molecule type" value="Genomic_DNA"/>
</dbReference>
<feature type="compositionally biased region" description="Basic and acidic residues" evidence="1">
    <location>
        <begin position="223"/>
        <end position="233"/>
    </location>
</feature>